<dbReference type="GO" id="GO:0045945">
    <property type="term" value="P:positive regulation of transcription by RNA polymerase III"/>
    <property type="evidence" value="ECO:0007669"/>
    <property type="project" value="TreeGrafter"/>
</dbReference>
<dbReference type="AlphaFoldDB" id="A0AAV4DTU0"/>
<dbReference type="PANTHER" id="PTHR14633">
    <property type="entry name" value="LITTLE ELONGATION COMPLEX SUBUNIT 2"/>
    <property type="match status" value="1"/>
</dbReference>
<accession>A0AAV4DTU0</accession>
<feature type="compositionally biased region" description="Polar residues" evidence="1">
    <location>
        <begin position="376"/>
        <end position="385"/>
    </location>
</feature>
<feature type="region of interest" description="Disordered" evidence="1">
    <location>
        <begin position="224"/>
        <end position="277"/>
    </location>
</feature>
<feature type="compositionally biased region" description="Polar residues" evidence="1">
    <location>
        <begin position="974"/>
        <end position="984"/>
    </location>
</feature>
<reference evidence="3 4" key="1">
    <citation type="journal article" date="2021" name="Elife">
        <title>Chloroplast acquisition without the gene transfer in kleptoplastic sea slugs, Plakobranchus ocellatus.</title>
        <authorList>
            <person name="Maeda T."/>
            <person name="Takahashi S."/>
            <person name="Yoshida T."/>
            <person name="Shimamura S."/>
            <person name="Takaki Y."/>
            <person name="Nagai Y."/>
            <person name="Toyoda A."/>
            <person name="Suzuki Y."/>
            <person name="Arimoto A."/>
            <person name="Ishii H."/>
            <person name="Satoh N."/>
            <person name="Nishiyama T."/>
            <person name="Hasebe M."/>
            <person name="Maruyama T."/>
            <person name="Minagawa J."/>
            <person name="Obokata J."/>
            <person name="Shigenobu S."/>
        </authorList>
    </citation>
    <scope>NUCLEOTIDE SEQUENCE [LARGE SCALE GENOMIC DNA]</scope>
</reference>
<feature type="region of interest" description="Disordered" evidence="1">
    <location>
        <begin position="65"/>
        <end position="126"/>
    </location>
</feature>
<evidence type="ECO:0000259" key="2">
    <source>
        <dbReference type="Pfam" id="PF10505"/>
    </source>
</evidence>
<dbReference type="InterPro" id="IPR019535">
    <property type="entry name" value="ICE2_C"/>
</dbReference>
<evidence type="ECO:0000313" key="4">
    <source>
        <dbReference type="Proteomes" id="UP000735302"/>
    </source>
</evidence>
<protein>
    <submittedName>
        <fullName evidence="3">Little elongation complex subunit 2</fullName>
    </submittedName>
</protein>
<name>A0AAV4DTU0_9GAST</name>
<feature type="region of interest" description="Disordered" evidence="1">
    <location>
        <begin position="366"/>
        <end position="439"/>
    </location>
</feature>
<evidence type="ECO:0000256" key="1">
    <source>
        <dbReference type="SAM" id="MobiDB-lite"/>
    </source>
</evidence>
<sequence length="1235" mass="137558">MSEESTSKGELTADEILKKFALPEFLKKGRNNPINGRDYFFSESSFHKVVGPEPSPRERFMIQMARARERQKEKPAAKNKQQKEQGCPSQTDTKPIVFQTPKSDTLSQCLDLPSQEDSGSIIAKSPKFETLSQNLNILSQRDSEPIVFTPATNDVLSEKSDSHSPQDSGAKVPKLPCAEPLSHGLADLTETANNEGSAEDDELKTNLVIADGEEHLKNQNILEIGSLVSNSSRPVHRESQSKTSQLPKTDNFYKEPSGTDAGDGNKDDDSDDDDDLSIDLIIADVEEQRKDKTLCESDSPFKKTCELAGAIVSVPKSDKKIPLFDREKADAEQSKPMTESLMKNEKEIPLYATGISSRVNISLPIPMETDIARQEPSGTASTGSVQEGEDVPAAQPDPEPETEPYQVLPSIDSGSDRNNDAVPDREMDTPKALSSSLPLIPALMSEPPNKDHKAEKSLDVKEINAPKLDMAPKFYVGDAGMSTSNSESKLLGSSSSKEALAYKGDKTDSDIGDVPIFSVADLCDDVDEDNGSKRLARKKGIWLTEQQKMQPKQKSVIKDNSVKEAMKFRQSSLTREEMARYLNLFGKYVRPFLSGGCRPVFTDRQKNEWAQFEALQQRVQREQREFQGYLQQNALRNPQFYNFIKAPVKHYALAKAQNYRPHKAMVMKFSSVLSAKIPLESGTEQAELVFKHQLLEIGSPPKIVLPDIKSGNNPVPIPHDVKKLEQNFPRCRRFTNMDILHHESVGEDSNARSLALKYGISAVLSSSVVKCLLDNRKPGFSHTWNIPVTVREYAVPGGKHKIVYLNKPIFEENLLLRDYSSLFHKYALRVMISQPNLASFKEMRQLQRQSERNACKKRQSTETVDDPFDVFATDLETLETFGKGLASKDGSLDSPKVKDVKVEEASCRRSKRIALGHLEKEEGIALLTASLDTPECSQSVLPEKCGPEEKSLNTVETPDQLAGQTRSRLRKRTLNSPNPSSLYISSERAKTVDPPAKKTKSPNACESNTETGSAIKIDPPPAKVNPCKQKVSGELWAGKEKKSRQQQEKTFSDDAQVRGNLLDLILGPDSATEEGRGAQSLENPSQYTAHTECLSSVVYSQWSLGQNKILIRTRSHGTLKARNIYLTTKLEYQASHGLEQVTAEEMVRDWAACYIRPNTKLLRARVNAFTSEILMFEELEVSQILRATHFRPGERFSFIDRLLKCLSSLDEGSYLVSHEPGENFCGIRAQKSEAR</sequence>
<feature type="region of interest" description="Disordered" evidence="1">
    <location>
        <begin position="150"/>
        <end position="206"/>
    </location>
</feature>
<dbReference type="Proteomes" id="UP000735302">
    <property type="component" value="Unassembled WGS sequence"/>
</dbReference>
<feature type="domain" description="Little elongation complex subunit 2 C-terminal" evidence="2">
    <location>
        <begin position="1091"/>
        <end position="1231"/>
    </location>
</feature>
<feature type="compositionally biased region" description="Basic and acidic residues" evidence="1">
    <location>
        <begin position="323"/>
        <end position="333"/>
    </location>
</feature>
<feature type="compositionally biased region" description="Basic and acidic residues" evidence="1">
    <location>
        <begin position="414"/>
        <end position="429"/>
    </location>
</feature>
<feature type="region of interest" description="Disordered" evidence="1">
    <location>
        <begin position="323"/>
        <end position="342"/>
    </location>
</feature>
<organism evidence="3 4">
    <name type="scientific">Plakobranchus ocellatus</name>
    <dbReference type="NCBI Taxonomy" id="259542"/>
    <lineage>
        <taxon>Eukaryota</taxon>
        <taxon>Metazoa</taxon>
        <taxon>Spiralia</taxon>
        <taxon>Lophotrochozoa</taxon>
        <taxon>Mollusca</taxon>
        <taxon>Gastropoda</taxon>
        <taxon>Heterobranchia</taxon>
        <taxon>Euthyneura</taxon>
        <taxon>Panpulmonata</taxon>
        <taxon>Sacoglossa</taxon>
        <taxon>Placobranchoidea</taxon>
        <taxon>Plakobranchidae</taxon>
        <taxon>Plakobranchus</taxon>
    </lineage>
</organism>
<dbReference type="GO" id="GO:0042795">
    <property type="term" value="P:snRNA transcription by RNA polymerase II"/>
    <property type="evidence" value="ECO:0007669"/>
    <property type="project" value="TreeGrafter"/>
</dbReference>
<dbReference type="Pfam" id="PF10505">
    <property type="entry name" value="NARG2_C"/>
    <property type="match status" value="1"/>
</dbReference>
<feature type="compositionally biased region" description="Polar residues" evidence="1">
    <location>
        <begin position="1001"/>
        <end position="1012"/>
    </location>
</feature>
<dbReference type="GO" id="GO:0042796">
    <property type="term" value="P:snRNA transcription by RNA polymerase III"/>
    <property type="evidence" value="ECO:0007669"/>
    <property type="project" value="TreeGrafter"/>
</dbReference>
<feature type="region of interest" description="Disordered" evidence="1">
    <location>
        <begin position="938"/>
        <end position="1026"/>
    </location>
</feature>
<proteinExistence type="predicted"/>
<evidence type="ECO:0000313" key="3">
    <source>
        <dbReference type="EMBL" id="GFO47575.1"/>
    </source>
</evidence>
<keyword evidence="4" id="KW-1185">Reference proteome</keyword>
<dbReference type="PANTHER" id="PTHR14633:SF3">
    <property type="entry name" value="LITTLE ELONGATION COMPLEX SUBUNIT 2"/>
    <property type="match status" value="1"/>
</dbReference>
<feature type="compositionally biased region" description="Polar residues" evidence="1">
    <location>
        <begin position="952"/>
        <end position="966"/>
    </location>
</feature>
<feature type="compositionally biased region" description="Basic and acidic residues" evidence="1">
    <location>
        <begin position="65"/>
        <end position="76"/>
    </location>
</feature>
<dbReference type="EMBL" id="BLXT01008339">
    <property type="protein sequence ID" value="GFO47575.1"/>
    <property type="molecule type" value="Genomic_DNA"/>
</dbReference>
<comment type="caution">
    <text evidence="3">The sequence shown here is derived from an EMBL/GenBank/DDBJ whole genome shotgun (WGS) entry which is preliminary data.</text>
</comment>
<feature type="compositionally biased region" description="Acidic residues" evidence="1">
    <location>
        <begin position="266"/>
        <end position="277"/>
    </location>
</feature>
<dbReference type="GO" id="GO:0008023">
    <property type="term" value="C:transcription elongation factor complex"/>
    <property type="evidence" value="ECO:0007669"/>
    <property type="project" value="InterPro"/>
</dbReference>
<gene>
    <name evidence="3" type="ORF">PoB_007408000</name>
</gene>